<dbReference type="Proteomes" id="UP000886501">
    <property type="component" value="Unassembled WGS sequence"/>
</dbReference>
<gene>
    <name evidence="1" type="ORF">BDM02DRAFT_1709334</name>
</gene>
<organism evidence="1 2">
    <name type="scientific">Thelephora ganbajun</name>
    <name type="common">Ganba fungus</name>
    <dbReference type="NCBI Taxonomy" id="370292"/>
    <lineage>
        <taxon>Eukaryota</taxon>
        <taxon>Fungi</taxon>
        <taxon>Dikarya</taxon>
        <taxon>Basidiomycota</taxon>
        <taxon>Agaricomycotina</taxon>
        <taxon>Agaricomycetes</taxon>
        <taxon>Thelephorales</taxon>
        <taxon>Thelephoraceae</taxon>
        <taxon>Thelephora</taxon>
    </lineage>
</organism>
<sequence length="183" mass="20166">MIWYGLLTTWTRCVGAWPFPTPTQVGIGSWRSRSFRSCFPGVFADSNICGTRAILPTSYTLSADLLDIGSHPLDSEGYGDVYLGILCGSKVHVKHVRMVHKRSPRCVIGAVTFPTYCRQRKPQIFCKEAVVWKRLKHPNIVSLPGVTITPLQPISSSTPGGNLPEYIKSHPGADRPEFVGVPT</sequence>
<proteinExistence type="predicted"/>
<reference evidence="1" key="2">
    <citation type="journal article" date="2020" name="Nat. Commun.">
        <title>Large-scale genome sequencing of mycorrhizal fungi provides insights into the early evolution of symbiotic traits.</title>
        <authorList>
            <person name="Miyauchi S."/>
            <person name="Kiss E."/>
            <person name="Kuo A."/>
            <person name="Drula E."/>
            <person name="Kohler A."/>
            <person name="Sanchez-Garcia M."/>
            <person name="Morin E."/>
            <person name="Andreopoulos B."/>
            <person name="Barry K.W."/>
            <person name="Bonito G."/>
            <person name="Buee M."/>
            <person name="Carver A."/>
            <person name="Chen C."/>
            <person name="Cichocki N."/>
            <person name="Clum A."/>
            <person name="Culley D."/>
            <person name="Crous P.W."/>
            <person name="Fauchery L."/>
            <person name="Girlanda M."/>
            <person name="Hayes R.D."/>
            <person name="Keri Z."/>
            <person name="LaButti K."/>
            <person name="Lipzen A."/>
            <person name="Lombard V."/>
            <person name="Magnuson J."/>
            <person name="Maillard F."/>
            <person name="Murat C."/>
            <person name="Nolan M."/>
            <person name="Ohm R.A."/>
            <person name="Pangilinan J."/>
            <person name="Pereira M.F."/>
            <person name="Perotto S."/>
            <person name="Peter M."/>
            <person name="Pfister S."/>
            <person name="Riley R."/>
            <person name="Sitrit Y."/>
            <person name="Stielow J.B."/>
            <person name="Szollosi G."/>
            <person name="Zifcakova L."/>
            <person name="Stursova M."/>
            <person name="Spatafora J.W."/>
            <person name="Tedersoo L."/>
            <person name="Vaario L.M."/>
            <person name="Yamada A."/>
            <person name="Yan M."/>
            <person name="Wang P."/>
            <person name="Xu J."/>
            <person name="Bruns T."/>
            <person name="Baldrian P."/>
            <person name="Vilgalys R."/>
            <person name="Dunand C."/>
            <person name="Henrissat B."/>
            <person name="Grigoriev I.V."/>
            <person name="Hibbett D."/>
            <person name="Nagy L.G."/>
            <person name="Martin F.M."/>
        </authorList>
    </citation>
    <scope>NUCLEOTIDE SEQUENCE</scope>
    <source>
        <strain evidence="1">P2</strain>
    </source>
</reference>
<accession>A0ACB6Z1Y4</accession>
<protein>
    <submittedName>
        <fullName evidence="1">Uncharacterized protein</fullName>
    </submittedName>
</protein>
<keyword evidence="2" id="KW-1185">Reference proteome</keyword>
<dbReference type="EMBL" id="MU118276">
    <property type="protein sequence ID" value="KAF9643141.1"/>
    <property type="molecule type" value="Genomic_DNA"/>
</dbReference>
<evidence type="ECO:0000313" key="1">
    <source>
        <dbReference type="EMBL" id="KAF9643141.1"/>
    </source>
</evidence>
<reference evidence="1" key="1">
    <citation type="submission" date="2019-10" db="EMBL/GenBank/DDBJ databases">
        <authorList>
            <consortium name="DOE Joint Genome Institute"/>
            <person name="Kuo A."/>
            <person name="Miyauchi S."/>
            <person name="Kiss E."/>
            <person name="Drula E."/>
            <person name="Kohler A."/>
            <person name="Sanchez-Garcia M."/>
            <person name="Andreopoulos B."/>
            <person name="Barry K.W."/>
            <person name="Bonito G."/>
            <person name="Buee M."/>
            <person name="Carver A."/>
            <person name="Chen C."/>
            <person name="Cichocki N."/>
            <person name="Clum A."/>
            <person name="Culley D."/>
            <person name="Crous P.W."/>
            <person name="Fauchery L."/>
            <person name="Girlanda M."/>
            <person name="Hayes R."/>
            <person name="Keri Z."/>
            <person name="Labutti K."/>
            <person name="Lipzen A."/>
            <person name="Lombard V."/>
            <person name="Magnuson J."/>
            <person name="Maillard F."/>
            <person name="Morin E."/>
            <person name="Murat C."/>
            <person name="Nolan M."/>
            <person name="Ohm R."/>
            <person name="Pangilinan J."/>
            <person name="Pereira M."/>
            <person name="Perotto S."/>
            <person name="Peter M."/>
            <person name="Riley R."/>
            <person name="Sitrit Y."/>
            <person name="Stielow B."/>
            <person name="Szollosi G."/>
            <person name="Zifcakova L."/>
            <person name="Stursova M."/>
            <person name="Spatafora J.W."/>
            <person name="Tedersoo L."/>
            <person name="Vaario L.-M."/>
            <person name="Yamada A."/>
            <person name="Yan M."/>
            <person name="Wang P."/>
            <person name="Xu J."/>
            <person name="Bruns T."/>
            <person name="Baldrian P."/>
            <person name="Vilgalys R."/>
            <person name="Henrissat B."/>
            <person name="Grigoriev I.V."/>
            <person name="Hibbett D."/>
            <person name="Nagy L.G."/>
            <person name="Martin F.M."/>
        </authorList>
    </citation>
    <scope>NUCLEOTIDE SEQUENCE</scope>
    <source>
        <strain evidence="1">P2</strain>
    </source>
</reference>
<comment type="caution">
    <text evidence="1">The sequence shown here is derived from an EMBL/GenBank/DDBJ whole genome shotgun (WGS) entry which is preliminary data.</text>
</comment>
<evidence type="ECO:0000313" key="2">
    <source>
        <dbReference type="Proteomes" id="UP000886501"/>
    </source>
</evidence>
<name>A0ACB6Z1Y4_THEGA</name>